<protein>
    <submittedName>
        <fullName evidence="1">Uncharacterized protein</fullName>
    </submittedName>
</protein>
<reference evidence="1 3" key="1">
    <citation type="submission" date="2020-08" db="EMBL/GenBank/DDBJ databases">
        <title>Genomic Encyclopedia of Type Strains, Phase IV (KMG-IV): sequencing the most valuable type-strain genomes for metagenomic binning, comparative biology and taxonomic classification.</title>
        <authorList>
            <person name="Goeker M."/>
        </authorList>
    </citation>
    <scope>NUCLEOTIDE SEQUENCE [LARGE SCALE GENOMIC DNA]</scope>
    <source>
        <strain evidence="1 3">DSM 27165</strain>
    </source>
</reference>
<dbReference type="AlphaFoldDB" id="A0A840MUB7"/>
<dbReference type="EMBL" id="JACHHY010000021">
    <property type="protein sequence ID" value="MBB5019923.1"/>
    <property type="molecule type" value="Genomic_DNA"/>
</dbReference>
<accession>A0A840MUB7</accession>
<gene>
    <name evidence="1" type="ORF">HNQ59_003231</name>
    <name evidence="2" type="ORF">HNQ59_004001</name>
</gene>
<comment type="caution">
    <text evidence="1">The sequence shown here is derived from an EMBL/GenBank/DDBJ whole genome shotgun (WGS) entry which is preliminary data.</text>
</comment>
<dbReference type="EMBL" id="JACHHY010000081">
    <property type="protein sequence ID" value="MBB5020676.1"/>
    <property type="molecule type" value="Genomic_DNA"/>
</dbReference>
<name>A0A840MUB7_9PROT</name>
<evidence type="ECO:0000313" key="1">
    <source>
        <dbReference type="EMBL" id="MBB5019923.1"/>
    </source>
</evidence>
<dbReference type="Proteomes" id="UP000575898">
    <property type="component" value="Unassembled WGS sequence"/>
</dbReference>
<keyword evidence="3" id="KW-1185">Reference proteome</keyword>
<proteinExistence type="predicted"/>
<feature type="non-terminal residue" evidence="1">
    <location>
        <position position="30"/>
    </location>
</feature>
<evidence type="ECO:0000313" key="3">
    <source>
        <dbReference type="Proteomes" id="UP000575898"/>
    </source>
</evidence>
<evidence type="ECO:0000313" key="2">
    <source>
        <dbReference type="EMBL" id="MBB5020676.1"/>
    </source>
</evidence>
<sequence length="30" mass="3196">MTANLTKTAYTNTTPGSQCIVQAGCDTMWS</sequence>
<organism evidence="1 3">
    <name type="scientific">Chitinivorax tropicus</name>
    <dbReference type="NCBI Taxonomy" id="714531"/>
    <lineage>
        <taxon>Bacteria</taxon>
        <taxon>Pseudomonadati</taxon>
        <taxon>Pseudomonadota</taxon>
        <taxon>Betaproteobacteria</taxon>
        <taxon>Chitinivorax</taxon>
    </lineage>
</organism>